<dbReference type="NCBIfam" id="TIGR03588">
    <property type="entry name" value="PseC"/>
    <property type="match status" value="1"/>
</dbReference>
<evidence type="ECO:0000313" key="7">
    <source>
        <dbReference type="Proteomes" id="UP001320119"/>
    </source>
</evidence>
<protein>
    <recommendedName>
        <fullName evidence="8">UDP-4-amino-4, 6-dideoxy-N-acetyl-beta-L-altrosamine transaminase</fullName>
    </recommendedName>
</protein>
<dbReference type="Proteomes" id="UP001320119">
    <property type="component" value="Chromosome"/>
</dbReference>
<dbReference type="PANTHER" id="PTHR30244">
    <property type="entry name" value="TRANSAMINASE"/>
    <property type="match status" value="1"/>
</dbReference>
<dbReference type="AlphaFoldDB" id="A0AAN2BLP0"/>
<name>A0AAN2BLP0_9GAMM</name>
<sequence>MIPYGRQCIDDDDIQAVTQVLRSPWLTQGPVVQDFEKALAAKVGAQYAVALSNGTAALHLTCLALGLGKGDYLWTTPLSFVASANCGLYCQAQVEFVDIDPASRNICPVKLADQLAQAKTANILPKVLVVVHFAGLPCDLKPIRELTDHYGICLIEDAAHAIGSLYEGSAIGSGAYSDATIFSFHPVKTLAAGEGGAVLTNDVQLAAKVRKLASHGVERDSEHWQSPPAAPCYYEQQALGFNYRLSDIHAALALSQLNKLDVFVEARREKAAAYLKGLLDTPLQLPVEPSNCYSAWHIYVVTFESSEVRDRCYETLREHDIFTNVHYIPIHKQPLYRPLARYFGSHFPNAEQHYARSLTLPLFVTLTEQEQAHVITCLKESL</sequence>
<dbReference type="InterPro" id="IPR000653">
    <property type="entry name" value="DegT/StrS_aminotransferase"/>
</dbReference>
<comment type="similarity">
    <text evidence="2 5">Belongs to the DegT/DnrJ/EryC1 family.</text>
</comment>
<feature type="modified residue" description="N6-(pyridoxal phosphate)lysine" evidence="4">
    <location>
        <position position="188"/>
    </location>
</feature>
<evidence type="ECO:0000256" key="3">
    <source>
        <dbReference type="PIRSR" id="PIRSR000390-1"/>
    </source>
</evidence>
<dbReference type="Gene3D" id="3.90.1150.10">
    <property type="entry name" value="Aspartate Aminotransferase, domain 1"/>
    <property type="match status" value="1"/>
</dbReference>
<dbReference type="PANTHER" id="PTHR30244:SF34">
    <property type="entry name" value="DTDP-4-AMINO-4,6-DIDEOXYGALACTOSE TRANSAMINASE"/>
    <property type="match status" value="1"/>
</dbReference>
<organism evidence="6 7">
    <name type="scientific">Marinagarivorans cellulosilyticus</name>
    <dbReference type="NCBI Taxonomy" id="2721545"/>
    <lineage>
        <taxon>Bacteria</taxon>
        <taxon>Pseudomonadati</taxon>
        <taxon>Pseudomonadota</taxon>
        <taxon>Gammaproteobacteria</taxon>
        <taxon>Cellvibrionales</taxon>
        <taxon>Cellvibrionaceae</taxon>
        <taxon>Marinagarivorans</taxon>
    </lineage>
</organism>
<evidence type="ECO:0008006" key="8">
    <source>
        <dbReference type="Google" id="ProtNLM"/>
    </source>
</evidence>
<keyword evidence="1 4" id="KW-0663">Pyridoxal phosphate</keyword>
<dbReference type="InterPro" id="IPR015424">
    <property type="entry name" value="PyrdxlP-dep_Trfase"/>
</dbReference>
<dbReference type="Pfam" id="PF01041">
    <property type="entry name" value="DegT_DnrJ_EryC1"/>
    <property type="match status" value="1"/>
</dbReference>
<evidence type="ECO:0000256" key="5">
    <source>
        <dbReference type="RuleBase" id="RU004508"/>
    </source>
</evidence>
<accession>A0AAN2BLP0</accession>
<evidence type="ECO:0000256" key="1">
    <source>
        <dbReference type="ARBA" id="ARBA00022898"/>
    </source>
</evidence>
<dbReference type="KEGG" id="marq:MARGE09_P3490"/>
<feature type="active site" description="Proton acceptor" evidence="3">
    <location>
        <position position="188"/>
    </location>
</feature>
<evidence type="ECO:0000313" key="6">
    <source>
        <dbReference type="EMBL" id="BCD99289.1"/>
    </source>
</evidence>
<proteinExistence type="inferred from homology"/>
<dbReference type="EMBL" id="AP023086">
    <property type="protein sequence ID" value="BCD99289.1"/>
    <property type="molecule type" value="Genomic_DNA"/>
</dbReference>
<dbReference type="GO" id="GO:0000271">
    <property type="term" value="P:polysaccharide biosynthetic process"/>
    <property type="evidence" value="ECO:0007669"/>
    <property type="project" value="TreeGrafter"/>
</dbReference>
<dbReference type="CDD" id="cd00616">
    <property type="entry name" value="AHBA_syn"/>
    <property type="match status" value="1"/>
</dbReference>
<reference evidence="6 7" key="1">
    <citation type="journal article" date="2022" name="IScience">
        <title>An ultrasensitive nanofiber-based assay for enzymatic hydrolysis and deep-sea microbial degradation of cellulose.</title>
        <authorList>
            <person name="Tsudome M."/>
            <person name="Tachioka M."/>
            <person name="Miyazaki M."/>
            <person name="Uchimura K."/>
            <person name="Tsuda M."/>
            <person name="Takaki Y."/>
            <person name="Deguchi S."/>
        </authorList>
    </citation>
    <scope>NUCLEOTIDE SEQUENCE [LARGE SCALE GENOMIC DNA]</scope>
    <source>
        <strain evidence="6 7">GE09</strain>
    </source>
</reference>
<evidence type="ECO:0000256" key="4">
    <source>
        <dbReference type="PIRSR" id="PIRSR000390-2"/>
    </source>
</evidence>
<dbReference type="GO" id="GO:0030170">
    <property type="term" value="F:pyridoxal phosphate binding"/>
    <property type="evidence" value="ECO:0007669"/>
    <property type="project" value="TreeGrafter"/>
</dbReference>
<dbReference type="InterPro" id="IPR015422">
    <property type="entry name" value="PyrdxlP-dep_Trfase_small"/>
</dbReference>
<dbReference type="PIRSF" id="PIRSF000390">
    <property type="entry name" value="PLP_StrS"/>
    <property type="match status" value="1"/>
</dbReference>
<dbReference type="Gene3D" id="3.40.640.10">
    <property type="entry name" value="Type I PLP-dependent aspartate aminotransferase-like (Major domain)"/>
    <property type="match status" value="1"/>
</dbReference>
<gene>
    <name evidence="6" type="ORF">MARGE09_P3490</name>
</gene>
<dbReference type="InterPro" id="IPR015421">
    <property type="entry name" value="PyrdxlP-dep_Trfase_major"/>
</dbReference>
<dbReference type="RefSeq" id="WP_236984418.1">
    <property type="nucleotide sequence ID" value="NZ_AP023086.1"/>
</dbReference>
<dbReference type="InterPro" id="IPR020026">
    <property type="entry name" value="PseC"/>
</dbReference>
<evidence type="ECO:0000256" key="2">
    <source>
        <dbReference type="ARBA" id="ARBA00037999"/>
    </source>
</evidence>
<dbReference type="SUPFAM" id="SSF53383">
    <property type="entry name" value="PLP-dependent transferases"/>
    <property type="match status" value="1"/>
</dbReference>
<keyword evidence="7" id="KW-1185">Reference proteome</keyword>
<dbReference type="GO" id="GO:0008483">
    <property type="term" value="F:transaminase activity"/>
    <property type="evidence" value="ECO:0007669"/>
    <property type="project" value="TreeGrafter"/>
</dbReference>